<dbReference type="RefSeq" id="WP_307632435.1">
    <property type="nucleotide sequence ID" value="NZ_JAPHEH010000001.1"/>
</dbReference>
<protein>
    <submittedName>
        <fullName evidence="1">Uncharacterized protein</fullName>
    </submittedName>
</protein>
<dbReference type="InterPro" id="IPR057148">
    <property type="entry name" value="DUF7826"/>
</dbReference>
<dbReference type="Proteomes" id="UP001154240">
    <property type="component" value="Unassembled WGS sequence"/>
</dbReference>
<name>A0A9X4RPQ9_9BACT</name>
<reference evidence="1" key="2">
    <citation type="submission" date="2022-10" db="EMBL/GenBank/DDBJ databases">
        <authorList>
            <person name="Aronson H.S."/>
        </authorList>
    </citation>
    <scope>NUCLEOTIDE SEQUENCE</scope>
    <source>
        <strain evidence="1">RS19-109</strain>
    </source>
</reference>
<comment type="caution">
    <text evidence="1">The sequence shown here is derived from an EMBL/GenBank/DDBJ whole genome shotgun (WGS) entry which is preliminary data.</text>
</comment>
<evidence type="ECO:0000313" key="2">
    <source>
        <dbReference type="Proteomes" id="UP001154240"/>
    </source>
</evidence>
<accession>A0A9X4RPQ9</accession>
<evidence type="ECO:0000313" key="1">
    <source>
        <dbReference type="EMBL" id="MDG4475462.1"/>
    </source>
</evidence>
<gene>
    <name evidence="1" type="ORF">OLX77_04730</name>
</gene>
<dbReference type="Pfam" id="PF25159">
    <property type="entry name" value="DUF7826"/>
    <property type="match status" value="1"/>
</dbReference>
<keyword evidence="2" id="KW-1185">Reference proteome</keyword>
<organism evidence="1 2">
    <name type="scientific">Thiovibrio frasassiensis</name>
    <dbReference type="NCBI Taxonomy" id="2984131"/>
    <lineage>
        <taxon>Bacteria</taxon>
        <taxon>Pseudomonadati</taxon>
        <taxon>Thermodesulfobacteriota</taxon>
        <taxon>Desulfobulbia</taxon>
        <taxon>Desulfobulbales</taxon>
        <taxon>Thiovibrionaceae</taxon>
        <taxon>Thiovibrio</taxon>
    </lineage>
</organism>
<dbReference type="EMBL" id="JAPHEH010000001">
    <property type="protein sequence ID" value="MDG4475462.1"/>
    <property type="molecule type" value="Genomic_DNA"/>
</dbReference>
<sequence length="166" mass="19120">MTERESLLAEESLIVRHSGEIPEIAFHGSLYYLCEDPAGPTLTLNKTELDLLRQQVVARYREILLRDLNPENRDARIYRGLRRCIFNWERLGKFCLRQGLAVEDLHQEIADALRSFLRQETNEVLAGLRHSCLNCTEEELTTFAKEMEVGPEELPEGLGMLFCPQS</sequence>
<dbReference type="AlphaFoldDB" id="A0A9X4RPQ9"/>
<proteinExistence type="predicted"/>
<reference evidence="1" key="1">
    <citation type="journal article" date="2022" name="bioRxiv">
        <title>Thiovibrio frasassiensisgen. nov., sp. nov., an autotrophic, elemental sulfur disproportionating bacterium isolated from sulfidic karst sediment, and proposal of Thiovibrionaceae fam. nov.</title>
        <authorList>
            <person name="Aronson H."/>
            <person name="Thomas C."/>
            <person name="Bhattacharyya M."/>
            <person name="Eckstein S."/>
            <person name="Jensen S."/>
            <person name="Barco R."/>
            <person name="Macalady J."/>
            <person name="Amend J."/>
        </authorList>
    </citation>
    <scope>NUCLEOTIDE SEQUENCE</scope>
    <source>
        <strain evidence="1">RS19-109</strain>
    </source>
</reference>